<evidence type="ECO:0000256" key="9">
    <source>
        <dbReference type="ARBA" id="ARBA00023324"/>
    </source>
</evidence>
<dbReference type="InterPro" id="IPR024708">
    <property type="entry name" value="Catalase_AS"/>
</dbReference>
<dbReference type="InterPro" id="IPR020835">
    <property type="entry name" value="Catalase_sf"/>
</dbReference>
<evidence type="ECO:0000256" key="11">
    <source>
        <dbReference type="PIRSR" id="PIRSR038927-1"/>
    </source>
</evidence>
<dbReference type="SUPFAM" id="SSF52317">
    <property type="entry name" value="Class I glutamine amidotransferase-like"/>
    <property type="match status" value="1"/>
</dbReference>
<keyword evidence="5 10" id="KW-0349">Heme</keyword>
<evidence type="ECO:0000313" key="18">
    <source>
        <dbReference type="Proteomes" id="UP000242222"/>
    </source>
</evidence>
<dbReference type="NCBIfam" id="NF008422">
    <property type="entry name" value="PRK11249.1"/>
    <property type="match status" value="1"/>
</dbReference>
<dbReference type="Gene3D" id="3.40.50.880">
    <property type="match status" value="1"/>
</dbReference>
<dbReference type="GO" id="GO:0046872">
    <property type="term" value="F:metal ion binding"/>
    <property type="evidence" value="ECO:0007669"/>
    <property type="project" value="UniProtKB-KW"/>
</dbReference>
<evidence type="ECO:0000256" key="15">
    <source>
        <dbReference type="SAM" id="MobiDB-lite"/>
    </source>
</evidence>
<feature type="binding site" evidence="13">
    <location>
        <position position="443"/>
    </location>
    <ligand>
        <name>heme</name>
        <dbReference type="ChEBI" id="CHEBI:30413"/>
    </ligand>
</feature>
<dbReference type="PRINTS" id="PR00067">
    <property type="entry name" value="CATALASE"/>
</dbReference>
<dbReference type="InterPro" id="IPR043156">
    <property type="entry name" value="Catalase_clade2_helical"/>
</dbReference>
<keyword evidence="18" id="KW-1185">Reference proteome</keyword>
<accession>A0A1I5B7B2</accession>
<feature type="compositionally biased region" description="Basic and acidic residues" evidence="15">
    <location>
        <begin position="82"/>
        <end position="95"/>
    </location>
</feature>
<evidence type="ECO:0000256" key="3">
    <source>
        <dbReference type="ARBA" id="ARBA00012314"/>
    </source>
</evidence>
<feature type="active site" evidence="11">
    <location>
        <position position="149"/>
    </location>
</feature>
<dbReference type="PANTHER" id="PTHR42821">
    <property type="entry name" value="CATALASE"/>
    <property type="match status" value="1"/>
</dbReference>
<dbReference type="Pfam" id="PF18011">
    <property type="entry name" value="Catalase_C"/>
    <property type="match status" value="1"/>
</dbReference>
<dbReference type="Pfam" id="PF06628">
    <property type="entry name" value="Catalase-rel"/>
    <property type="match status" value="1"/>
</dbReference>
<keyword evidence="7 10" id="KW-0560">Oxidoreductase</keyword>
<keyword evidence="8 10" id="KW-0408">Iron</keyword>
<evidence type="ECO:0000256" key="5">
    <source>
        <dbReference type="ARBA" id="ARBA00022617"/>
    </source>
</evidence>
<keyword evidence="4 10" id="KW-0575">Peroxidase</keyword>
<dbReference type="SUPFAM" id="SSF56634">
    <property type="entry name" value="Heme-dependent catalase-like"/>
    <property type="match status" value="1"/>
</dbReference>
<evidence type="ECO:0000256" key="7">
    <source>
        <dbReference type="ARBA" id="ARBA00023002"/>
    </source>
</evidence>
<dbReference type="InterPro" id="IPR024712">
    <property type="entry name" value="Catalase_clade2"/>
</dbReference>
<dbReference type="PANTHER" id="PTHR42821:SF1">
    <property type="entry name" value="CATALASE-B"/>
    <property type="match status" value="1"/>
</dbReference>
<feature type="binding site" evidence="13">
    <location>
        <position position="186"/>
    </location>
    <ligand>
        <name>heme</name>
        <dbReference type="ChEBI" id="CHEBI:30413"/>
    </ligand>
</feature>
<feature type="binding site" evidence="13">
    <location>
        <position position="432"/>
    </location>
    <ligand>
        <name>heme</name>
        <dbReference type="ChEBI" id="CHEBI:30413"/>
    </ligand>
</feature>
<dbReference type="PROSITE" id="PS00438">
    <property type="entry name" value="CATALASE_2"/>
    <property type="match status" value="1"/>
</dbReference>
<gene>
    <name evidence="17" type="ORF">SAMN05216516_1153</name>
</gene>
<dbReference type="InterPro" id="IPR029062">
    <property type="entry name" value="Class_I_gatase-like"/>
</dbReference>
<feature type="binding site" evidence="13">
    <location>
        <position position="235"/>
    </location>
    <ligand>
        <name>heme</name>
        <dbReference type="ChEBI" id="CHEBI:30413"/>
    </ligand>
</feature>
<dbReference type="GO" id="GO:0020037">
    <property type="term" value="F:heme binding"/>
    <property type="evidence" value="ECO:0007669"/>
    <property type="project" value="UniProtKB-UniRule"/>
</dbReference>
<feature type="region of interest" description="Disordered" evidence="15">
    <location>
        <begin position="49"/>
        <end position="95"/>
    </location>
</feature>
<evidence type="ECO:0000256" key="1">
    <source>
        <dbReference type="ARBA" id="ARBA00001971"/>
    </source>
</evidence>
<comment type="cofactor">
    <cofactor evidence="1 10 12">
        <name>heme</name>
        <dbReference type="ChEBI" id="CHEBI:30413"/>
    </cofactor>
</comment>
<dbReference type="GO" id="GO:0042744">
    <property type="term" value="P:hydrogen peroxide catabolic process"/>
    <property type="evidence" value="ECO:0007669"/>
    <property type="project" value="UniProtKB-UniRule"/>
</dbReference>
<evidence type="ECO:0000256" key="10">
    <source>
        <dbReference type="PIRNR" id="PIRNR038927"/>
    </source>
</evidence>
<reference evidence="18" key="1">
    <citation type="submission" date="2016-10" db="EMBL/GenBank/DDBJ databases">
        <authorList>
            <person name="Varghese N."/>
            <person name="Submissions S."/>
        </authorList>
    </citation>
    <scope>NUCLEOTIDE SEQUENCE [LARGE SCALE GENOMIC DNA]</scope>
    <source>
        <strain evidence="18">N6PO6</strain>
    </source>
</reference>
<evidence type="ECO:0000259" key="16">
    <source>
        <dbReference type="SMART" id="SM01060"/>
    </source>
</evidence>
<comment type="similarity">
    <text evidence="2">Belongs to the catalase family. HPII subfamily.</text>
</comment>
<feature type="active site" evidence="11">
    <location>
        <position position="222"/>
    </location>
</feature>
<dbReference type="InterPro" id="IPR011614">
    <property type="entry name" value="Catalase_core"/>
</dbReference>
<evidence type="ECO:0000256" key="4">
    <source>
        <dbReference type="ARBA" id="ARBA00022559"/>
    </source>
</evidence>
<evidence type="ECO:0000313" key="17">
    <source>
        <dbReference type="EMBL" id="SFN70584.1"/>
    </source>
</evidence>
<dbReference type="CDD" id="cd08155">
    <property type="entry name" value="catalase_clade_2"/>
    <property type="match status" value="1"/>
</dbReference>
<dbReference type="GO" id="GO:0004096">
    <property type="term" value="F:catalase activity"/>
    <property type="evidence" value="ECO:0007669"/>
    <property type="project" value="UniProtKB-UniRule"/>
</dbReference>
<dbReference type="SMART" id="SM01060">
    <property type="entry name" value="Catalase"/>
    <property type="match status" value="1"/>
</dbReference>
<name>A0A1I5B7B2_9GAMM</name>
<dbReference type="FunFam" id="2.40.180.10:FF:000003">
    <property type="entry name" value="Catalase"/>
    <property type="match status" value="1"/>
</dbReference>
<protein>
    <recommendedName>
        <fullName evidence="3 10">Catalase</fullName>
        <ecNumber evidence="3 10">1.11.1.6</ecNumber>
    </recommendedName>
</protein>
<dbReference type="InterPro" id="IPR010582">
    <property type="entry name" value="Catalase_immune_responsive"/>
</dbReference>
<feature type="domain" description="Catalase core" evidence="16">
    <location>
        <begin position="102"/>
        <end position="489"/>
    </location>
</feature>
<dbReference type="EC" id="1.11.1.6" evidence="3 10"/>
<sequence length="771" mass="86886">MCVDVGGLYFKSFLEILMVKVMKKGKKTESIPSREIDKTMYSVEPHYEDTAPSKKLTKPLTSISPPGAEPMMPGSFKNPKNNNDKLKQLDDFRSDPLGESLRTNQGVKISDNQNSLKAGLRGSTLLEDFILREKITHFDHERIPERVVHARGAGAHGYFQVYKPLASYTKAEFLQDPHVRTPVFVRFSTVQGSRGSADTVRDIRGWATKFYTKEGNFDLVGNNTPIFFIQDAIKFPDFVHAVKPEPHNEIPQGQSAHDTFWDYISLQPETLHNVMWAMSDRGIPRSYSMMEGFGIHTYKLINAEGRCHFVRFHWKPVYGVASLLWDEAQLLAGRDPDFHRRELWESIEAGDYPEYELGLQIIPEEDEDNFDFDILDPTKLIPESLVPVHLVGKMVLNRNPDSYFNETEQVAFCPGNIVSGIDFSDDPLLQGRLFSYIDTQISRLGGANFHEIPINRPVCPFHNHQRDGMHRISISGAANYEPNSINNNWPRETPPAGGVFSSYPQLTTGEKIRKRSGTFIDYYSHPRLFWLSQTKVEQNHIIGGFSFELGKVVRPWIRERVVDQLTYIDHNLAQAVAENLGIELSHEQLRHPLPGPVNGISKDRSLSIYDGHSQVLKSRRVAILAADGVCEKSLAIIMKSLHDQSIHTMIFSPHIGKLRTLQGTELNINGTIEGNPSVLVDAVIVPDGKQSIDTLLKDGNAKYYLLQAFKHLKVIGLQGEAQRIYDAIPLPAADEGMITGNAALELAADFIEAMKLHRVWSREMIAGQIPA</sequence>
<dbReference type="InterPro" id="IPR002226">
    <property type="entry name" value="Catalase_haem_BS"/>
</dbReference>
<evidence type="ECO:0000256" key="14">
    <source>
        <dbReference type="RuleBase" id="RU000498"/>
    </source>
</evidence>
<dbReference type="Gene3D" id="2.40.180.10">
    <property type="entry name" value="Catalase core domain"/>
    <property type="match status" value="1"/>
</dbReference>
<dbReference type="Pfam" id="PF00199">
    <property type="entry name" value="Catalase"/>
    <property type="match status" value="1"/>
</dbReference>
<evidence type="ECO:0000256" key="6">
    <source>
        <dbReference type="ARBA" id="ARBA00022723"/>
    </source>
</evidence>
<dbReference type="GO" id="GO:0006979">
    <property type="term" value="P:response to oxidative stress"/>
    <property type="evidence" value="ECO:0007669"/>
    <property type="project" value="InterPro"/>
</dbReference>
<evidence type="ECO:0000256" key="12">
    <source>
        <dbReference type="PIRSR" id="PIRSR038927-2"/>
    </source>
</evidence>
<dbReference type="PIRSF" id="PIRSF038927">
    <property type="entry name" value="Catalase_clade2"/>
    <property type="match status" value="1"/>
</dbReference>
<dbReference type="InterPro" id="IPR018028">
    <property type="entry name" value="Catalase"/>
</dbReference>
<dbReference type="GO" id="GO:0005829">
    <property type="term" value="C:cytosol"/>
    <property type="evidence" value="ECO:0007669"/>
    <property type="project" value="TreeGrafter"/>
</dbReference>
<dbReference type="Gene3D" id="1.20.1370.20">
    <property type="match status" value="1"/>
</dbReference>
<dbReference type="CDD" id="cd03132">
    <property type="entry name" value="GATase1_catalase"/>
    <property type="match status" value="1"/>
</dbReference>
<dbReference type="PROSITE" id="PS51402">
    <property type="entry name" value="CATALASE_3"/>
    <property type="match status" value="1"/>
</dbReference>
<evidence type="ECO:0000256" key="8">
    <source>
        <dbReference type="ARBA" id="ARBA00023004"/>
    </source>
</evidence>
<dbReference type="InterPro" id="IPR041399">
    <property type="entry name" value="Catalase_large_C"/>
</dbReference>
<dbReference type="PROSITE" id="PS00437">
    <property type="entry name" value="CATALASE_1"/>
    <property type="match status" value="1"/>
</dbReference>
<dbReference type="AlphaFoldDB" id="A0A1I5B7B2"/>
<dbReference type="Proteomes" id="UP000242222">
    <property type="component" value="Unassembled WGS sequence"/>
</dbReference>
<feature type="binding site" evidence="13">
    <location>
        <position position="146"/>
    </location>
    <ligand>
        <name>heme</name>
        <dbReference type="ChEBI" id="CHEBI:30413"/>
    </ligand>
</feature>
<dbReference type="EMBL" id="FOVC01000015">
    <property type="protein sequence ID" value="SFN70584.1"/>
    <property type="molecule type" value="Genomic_DNA"/>
</dbReference>
<comment type="function">
    <text evidence="10">Decomposes hydrogen peroxide into water and oxygen; serves to protect cells from the toxic effects of hydrogen peroxide.</text>
</comment>
<organism evidence="17 18">
    <name type="scientific">Izhakiella capsodis</name>
    <dbReference type="NCBI Taxonomy" id="1367852"/>
    <lineage>
        <taxon>Bacteria</taxon>
        <taxon>Pseudomonadati</taxon>
        <taxon>Pseudomonadota</taxon>
        <taxon>Gammaproteobacteria</taxon>
        <taxon>Enterobacterales</taxon>
        <taxon>Erwiniaceae</taxon>
        <taxon>Izhakiella</taxon>
    </lineage>
</organism>
<keyword evidence="9 10" id="KW-0376">Hydrogen peroxide</keyword>
<keyword evidence="6 10" id="KW-0479">Metal-binding</keyword>
<proteinExistence type="inferred from homology"/>
<evidence type="ECO:0000256" key="13">
    <source>
        <dbReference type="PIRSR" id="PIRSR038927-3"/>
    </source>
</evidence>
<feature type="binding site" description="axial binding residue" evidence="12">
    <location>
        <position position="436"/>
    </location>
    <ligand>
        <name>heme</name>
        <dbReference type="ChEBI" id="CHEBI:30413"/>
    </ligand>
    <ligandPart>
        <name>Fe</name>
        <dbReference type="ChEBI" id="CHEBI:18248"/>
    </ligandPart>
</feature>
<dbReference type="STRING" id="1367852.SAMN05216516_1153"/>
<evidence type="ECO:0000256" key="2">
    <source>
        <dbReference type="ARBA" id="ARBA00010660"/>
    </source>
</evidence>
<comment type="catalytic activity">
    <reaction evidence="10 14">
        <text>2 H2O2 = O2 + 2 H2O</text>
        <dbReference type="Rhea" id="RHEA:20309"/>
        <dbReference type="ChEBI" id="CHEBI:15377"/>
        <dbReference type="ChEBI" id="CHEBI:15379"/>
        <dbReference type="ChEBI" id="CHEBI:16240"/>
        <dbReference type="EC" id="1.11.1.6"/>
    </reaction>
</comment>